<sequence>MKLKTPISKEDLYKLKVGDMIYLNGTIYTGRDEAHITIIEEFKEESNNNNIKEIVKKLKNGVIYHAGPIMRKENGKWKCVAIGPTTSARMNEVEADFIDITGISAIVGKGGMKSELLDNFKRYGVVYFAAPGGCAALLANSIVDVKNVYLYKLGMPEAIWELEVKNFGPLIVAMDCHGGSLYERVNKNVIKRFKKLTMGL</sequence>
<dbReference type="PANTHER" id="PTHR43351">
    <property type="entry name" value="L(+)-TARTRATE DEHYDRATASE SUBUNIT BETA"/>
    <property type="match status" value="1"/>
</dbReference>
<dbReference type="InterPro" id="IPR004647">
    <property type="entry name" value="Fe-S_hydro-lyase_TtdB-typ_cat"/>
</dbReference>
<dbReference type="InterPro" id="IPR036660">
    <property type="entry name" value="Fe-S_hydroAse_TtdB_cat_sf"/>
</dbReference>
<keyword evidence="2" id="KW-0456">Lyase</keyword>
<feature type="domain" description="Fe-S hydro-lyase tartrate dehydratase beta-type catalytic" evidence="3">
    <location>
        <begin position="2"/>
        <end position="184"/>
    </location>
</feature>
<gene>
    <name evidence="4" type="ORF">EYG76_01095</name>
</gene>
<evidence type="ECO:0000313" key="4">
    <source>
        <dbReference type="EMBL" id="HIP16888.1"/>
    </source>
</evidence>
<organism evidence="4 5">
    <name type="scientific">Methanothermococcus okinawensis</name>
    <dbReference type="NCBI Taxonomy" id="155863"/>
    <lineage>
        <taxon>Archaea</taxon>
        <taxon>Methanobacteriati</taxon>
        <taxon>Methanobacteriota</taxon>
        <taxon>Methanomada group</taxon>
        <taxon>Methanococci</taxon>
        <taxon>Methanococcales</taxon>
        <taxon>Methanococcaceae</taxon>
        <taxon>Methanothermococcus</taxon>
    </lineage>
</organism>
<accession>A0A832YRI6</accession>
<dbReference type="Pfam" id="PF05683">
    <property type="entry name" value="Fumerase_C"/>
    <property type="match status" value="1"/>
</dbReference>
<proteinExistence type="inferred from homology"/>
<protein>
    <submittedName>
        <fullName evidence="4">Fumarate hydratase</fullName>
    </submittedName>
</protein>
<dbReference type="EMBL" id="DQSV01000020">
    <property type="protein sequence ID" value="HIP16888.1"/>
    <property type="molecule type" value="Genomic_DNA"/>
</dbReference>
<dbReference type="PANTHER" id="PTHR43351:SF2">
    <property type="entry name" value="L(+)-TARTRATE DEHYDRATASE SUBUNIT BETA-RELATED"/>
    <property type="match status" value="1"/>
</dbReference>
<dbReference type="Gene3D" id="3.20.130.10">
    <property type="entry name" value="Fe-S hydro-lyase, tartrate dehydratase beta-type, catalytic domain"/>
    <property type="match status" value="1"/>
</dbReference>
<evidence type="ECO:0000256" key="1">
    <source>
        <dbReference type="ARBA" id="ARBA00008876"/>
    </source>
</evidence>
<dbReference type="NCBIfam" id="TIGR00723">
    <property type="entry name" value="ttdB_fumA_fumB"/>
    <property type="match status" value="1"/>
</dbReference>
<comment type="caution">
    <text evidence="4">The sequence shown here is derived from an EMBL/GenBank/DDBJ whole genome shotgun (WGS) entry which is preliminary data.</text>
</comment>
<dbReference type="AlphaFoldDB" id="A0A832YRI6"/>
<dbReference type="SUPFAM" id="SSF117457">
    <property type="entry name" value="FumA C-terminal domain-like"/>
    <property type="match status" value="1"/>
</dbReference>
<evidence type="ECO:0000259" key="3">
    <source>
        <dbReference type="Pfam" id="PF05683"/>
    </source>
</evidence>
<dbReference type="Proteomes" id="UP000605144">
    <property type="component" value="Unassembled WGS sequence"/>
</dbReference>
<comment type="similarity">
    <text evidence="1">Belongs to the class-I fumarase family.</text>
</comment>
<dbReference type="GO" id="GO:0016836">
    <property type="term" value="F:hydro-lyase activity"/>
    <property type="evidence" value="ECO:0007669"/>
    <property type="project" value="InterPro"/>
</dbReference>
<reference evidence="4" key="1">
    <citation type="journal article" date="2020" name="ISME J.">
        <title>Gammaproteobacteria mediating utilization of methyl-, sulfur- and petroleum organic compounds in deep ocean hydrothermal plumes.</title>
        <authorList>
            <person name="Zhou Z."/>
            <person name="Liu Y."/>
            <person name="Pan J."/>
            <person name="Cron B.R."/>
            <person name="Toner B.M."/>
            <person name="Anantharaman K."/>
            <person name="Breier J.A."/>
            <person name="Dick G.J."/>
            <person name="Li M."/>
        </authorList>
    </citation>
    <scope>NUCLEOTIDE SEQUENCE</scope>
    <source>
        <strain evidence="4">SZUA-1385</strain>
    </source>
</reference>
<evidence type="ECO:0000313" key="5">
    <source>
        <dbReference type="Proteomes" id="UP000605144"/>
    </source>
</evidence>
<name>A0A832YRI6_9EURY</name>
<evidence type="ECO:0000256" key="2">
    <source>
        <dbReference type="ARBA" id="ARBA00023239"/>
    </source>
</evidence>